<organism evidence="2">
    <name type="scientific">viral metagenome</name>
    <dbReference type="NCBI Taxonomy" id="1070528"/>
    <lineage>
        <taxon>unclassified sequences</taxon>
        <taxon>metagenomes</taxon>
        <taxon>organismal metagenomes</taxon>
    </lineage>
</organism>
<dbReference type="PROSITE" id="PS50280">
    <property type="entry name" value="SET"/>
    <property type="match status" value="1"/>
</dbReference>
<evidence type="ECO:0000313" key="2">
    <source>
        <dbReference type="EMBL" id="QHT37368.1"/>
    </source>
</evidence>
<dbReference type="Pfam" id="PF00856">
    <property type="entry name" value="SET"/>
    <property type="match status" value="1"/>
</dbReference>
<evidence type="ECO:0000259" key="1">
    <source>
        <dbReference type="PROSITE" id="PS50280"/>
    </source>
</evidence>
<proteinExistence type="predicted"/>
<dbReference type="InterPro" id="IPR001214">
    <property type="entry name" value="SET_dom"/>
</dbReference>
<accession>A0A6C0F6S2</accession>
<sequence length="153" mass="17529">MSKNINSEQKKKLLKHLKEDTWVRMAKTKYGAGLRAIRSIPPNTFIFKTPNDICPADNWVRIESKEIKKLPKAVKDLVYDFGAISGGPLAKKGPAIVPIDGFNNMNITNFMNHSNNPNCIPIIRNKKNKLPCFMTFKTLRRVKKNEMMTYNYA</sequence>
<dbReference type="AlphaFoldDB" id="A0A6C0F6S2"/>
<feature type="domain" description="SET" evidence="1">
    <location>
        <begin position="21"/>
        <end position="153"/>
    </location>
</feature>
<dbReference type="EMBL" id="MN738794">
    <property type="protein sequence ID" value="QHT37368.1"/>
    <property type="molecule type" value="Genomic_DNA"/>
</dbReference>
<reference evidence="2" key="1">
    <citation type="journal article" date="2020" name="Nature">
        <title>Giant virus diversity and host interactions through global metagenomics.</title>
        <authorList>
            <person name="Schulz F."/>
            <person name="Roux S."/>
            <person name="Paez-Espino D."/>
            <person name="Jungbluth S."/>
            <person name="Walsh D.A."/>
            <person name="Denef V.J."/>
            <person name="McMahon K.D."/>
            <person name="Konstantinidis K.T."/>
            <person name="Eloe-Fadrosh E.A."/>
            <person name="Kyrpides N.C."/>
            <person name="Woyke T."/>
        </authorList>
    </citation>
    <scope>NUCLEOTIDE SEQUENCE</scope>
    <source>
        <strain evidence="2">GVMAG-S-ERX555967-131</strain>
    </source>
</reference>
<dbReference type="SUPFAM" id="SSF82199">
    <property type="entry name" value="SET domain"/>
    <property type="match status" value="1"/>
</dbReference>
<dbReference type="Gene3D" id="2.170.270.10">
    <property type="entry name" value="SET domain"/>
    <property type="match status" value="1"/>
</dbReference>
<name>A0A6C0F6S2_9ZZZZ</name>
<protein>
    <recommendedName>
        <fullName evidence="1">SET domain-containing protein</fullName>
    </recommendedName>
</protein>
<dbReference type="InterPro" id="IPR046341">
    <property type="entry name" value="SET_dom_sf"/>
</dbReference>